<keyword evidence="1" id="KW-0472">Membrane</keyword>
<dbReference type="Gene3D" id="3.30.750.44">
    <property type="match status" value="1"/>
</dbReference>
<dbReference type="PANTHER" id="PTHR32060">
    <property type="entry name" value="TAIL-SPECIFIC PROTEASE"/>
    <property type="match status" value="1"/>
</dbReference>
<dbReference type="InterPro" id="IPR029045">
    <property type="entry name" value="ClpP/crotonase-like_dom_sf"/>
</dbReference>
<dbReference type="Gene3D" id="3.90.226.10">
    <property type="entry name" value="2-enoyl-CoA Hydratase, Chain A, domain 1"/>
    <property type="match status" value="1"/>
</dbReference>
<dbReference type="InterPro" id="IPR041489">
    <property type="entry name" value="PDZ_6"/>
</dbReference>
<dbReference type="Pfam" id="PF17820">
    <property type="entry name" value="PDZ_6"/>
    <property type="match status" value="1"/>
</dbReference>
<dbReference type="GO" id="GO:0006508">
    <property type="term" value="P:proteolysis"/>
    <property type="evidence" value="ECO:0007669"/>
    <property type="project" value="InterPro"/>
</dbReference>
<keyword evidence="4" id="KW-1185">Reference proteome</keyword>
<dbReference type="CDD" id="cd07562">
    <property type="entry name" value="Peptidase_S41_TRI"/>
    <property type="match status" value="1"/>
</dbReference>
<dbReference type="GO" id="GO:0008236">
    <property type="term" value="F:serine-type peptidase activity"/>
    <property type="evidence" value="ECO:0007669"/>
    <property type="project" value="InterPro"/>
</dbReference>
<proteinExistence type="predicted"/>
<evidence type="ECO:0000256" key="1">
    <source>
        <dbReference type="SAM" id="Phobius"/>
    </source>
</evidence>
<dbReference type="PROSITE" id="PS50106">
    <property type="entry name" value="PDZ"/>
    <property type="match status" value="1"/>
</dbReference>
<dbReference type="GO" id="GO:0030288">
    <property type="term" value="C:outer membrane-bounded periplasmic space"/>
    <property type="evidence" value="ECO:0007669"/>
    <property type="project" value="TreeGrafter"/>
</dbReference>
<dbReference type="HOGENOM" id="CLU_048401_0_0_3"/>
<name>E0U973_GLOV7</name>
<dbReference type="InterPro" id="IPR001478">
    <property type="entry name" value="PDZ"/>
</dbReference>
<dbReference type="eggNOG" id="COG0793">
    <property type="taxonomic scope" value="Bacteria"/>
</dbReference>
<sequence length="422" mass="47136">MSKYSTKALHRVTLLIVLAATLIFLVSFINPIFSQQQPSNIKVFEQVFLTVKENFYDPDFNGVNWESMKDKYRSKAAASVSKQELANVINQMLSELKTSHTQYYIPQQTQYYQLLAIFAAISSELRQQLKQWFPTETIEYSGIGIFTKEVEGKTFVSGVLDGFPAEAAGILVGDRIISVDGKPFEAVESFRNKAGQTVSLLIEREAESNSRKSLKVVPKMINAGIMFSQAMDSSIHVYERENRKIGYVHIWSYAGDQYQQLLEEELFYGRLASADALVLDLRGGWGGAPLTALNIYTAKPLSITSIPRNGRKHYSYAIWNKPVVMLVNEGSRSSKEILAFGFQQYKIGPVVGSPTPGAVVAGRAFLMSDGSLLYVAVANVYVNDQYRLEGVGVKPDLEVPFTLEYAQGKDPQKERAIEEALK</sequence>
<dbReference type="SUPFAM" id="SSF50156">
    <property type="entry name" value="PDZ domain-like"/>
    <property type="match status" value="1"/>
</dbReference>
<dbReference type="RefSeq" id="WP_013325369.1">
    <property type="nucleotide sequence ID" value="NC_014501.1"/>
</dbReference>
<dbReference type="OrthoDB" id="9812068at2"/>
<keyword evidence="1" id="KW-0812">Transmembrane</keyword>
<feature type="transmembrane region" description="Helical" evidence="1">
    <location>
        <begin position="12"/>
        <end position="33"/>
    </location>
</feature>
<evidence type="ECO:0000259" key="2">
    <source>
        <dbReference type="PROSITE" id="PS50106"/>
    </source>
</evidence>
<feature type="domain" description="PDZ" evidence="2">
    <location>
        <begin position="143"/>
        <end position="206"/>
    </location>
</feature>
<keyword evidence="1" id="KW-1133">Transmembrane helix</keyword>
<evidence type="ECO:0000313" key="3">
    <source>
        <dbReference type="EMBL" id="ADN17331.1"/>
    </source>
</evidence>
<dbReference type="GO" id="GO:0004175">
    <property type="term" value="F:endopeptidase activity"/>
    <property type="evidence" value="ECO:0007669"/>
    <property type="project" value="TreeGrafter"/>
</dbReference>
<dbReference type="Proteomes" id="UP000008206">
    <property type="component" value="Chromosome"/>
</dbReference>
<dbReference type="EMBL" id="CP002198">
    <property type="protein sequence ID" value="ADN17331.1"/>
    <property type="molecule type" value="Genomic_DNA"/>
</dbReference>
<dbReference type="GO" id="GO:0007165">
    <property type="term" value="P:signal transduction"/>
    <property type="evidence" value="ECO:0007669"/>
    <property type="project" value="TreeGrafter"/>
</dbReference>
<gene>
    <name evidence="3" type="ordered locus">Cyan7822_5456</name>
</gene>
<dbReference type="Pfam" id="PF03572">
    <property type="entry name" value="Peptidase_S41"/>
    <property type="match status" value="1"/>
</dbReference>
<dbReference type="SMART" id="SM00228">
    <property type="entry name" value="PDZ"/>
    <property type="match status" value="1"/>
</dbReference>
<organism evidence="3 4">
    <name type="scientific">Gloeothece verrucosa (strain PCC 7822)</name>
    <name type="common">Cyanothece sp. (strain PCC 7822)</name>
    <dbReference type="NCBI Taxonomy" id="497965"/>
    <lineage>
        <taxon>Bacteria</taxon>
        <taxon>Bacillati</taxon>
        <taxon>Cyanobacteriota</taxon>
        <taxon>Cyanophyceae</taxon>
        <taxon>Oscillatoriophycideae</taxon>
        <taxon>Chroococcales</taxon>
        <taxon>Aphanothecaceae</taxon>
        <taxon>Gloeothece</taxon>
        <taxon>Gloeothece verrucosa</taxon>
    </lineage>
</organism>
<dbReference type="AlphaFoldDB" id="E0U973"/>
<accession>E0U973</accession>
<dbReference type="Gene3D" id="2.30.42.10">
    <property type="match status" value="1"/>
</dbReference>
<dbReference type="InterPro" id="IPR036034">
    <property type="entry name" value="PDZ_sf"/>
</dbReference>
<dbReference type="STRING" id="497965.Cyan7822_5456"/>
<protein>
    <submittedName>
        <fullName evidence="3">Peptidase S41</fullName>
    </submittedName>
</protein>
<dbReference type="InterPro" id="IPR005151">
    <property type="entry name" value="Tail-specific_protease"/>
</dbReference>
<dbReference type="KEGG" id="cyj:Cyan7822_5456"/>
<dbReference type="InterPro" id="IPR028204">
    <property type="entry name" value="Tricorn_C1"/>
</dbReference>
<dbReference type="SMART" id="SM00245">
    <property type="entry name" value="TSPc"/>
    <property type="match status" value="1"/>
</dbReference>
<dbReference type="SUPFAM" id="SSF52096">
    <property type="entry name" value="ClpP/crotonase"/>
    <property type="match status" value="1"/>
</dbReference>
<dbReference type="PANTHER" id="PTHR32060:SF22">
    <property type="entry name" value="CARBOXYL-TERMINAL-PROCESSING PEPTIDASE 3, CHLOROPLASTIC"/>
    <property type="match status" value="1"/>
</dbReference>
<evidence type="ECO:0000313" key="4">
    <source>
        <dbReference type="Proteomes" id="UP000008206"/>
    </source>
</evidence>
<reference evidence="4" key="1">
    <citation type="journal article" date="2011" name="MBio">
        <title>Novel metabolic attributes of the genus Cyanothece, comprising a group of unicellular nitrogen-fixing Cyanobacteria.</title>
        <authorList>
            <person name="Bandyopadhyay A."/>
            <person name="Elvitigala T."/>
            <person name="Welsh E."/>
            <person name="Stockel J."/>
            <person name="Liberton M."/>
            <person name="Min H."/>
            <person name="Sherman L.A."/>
            <person name="Pakrasi H.B."/>
        </authorList>
    </citation>
    <scope>NUCLEOTIDE SEQUENCE [LARGE SCALE GENOMIC DNA]</scope>
    <source>
        <strain evidence="4">PCC 7822</strain>
    </source>
</reference>
<dbReference type="Pfam" id="PF14684">
    <property type="entry name" value="Tricorn_C1"/>
    <property type="match status" value="1"/>
</dbReference>